<evidence type="ECO:0000256" key="2">
    <source>
        <dbReference type="ARBA" id="ARBA00022771"/>
    </source>
</evidence>
<dbReference type="Gene3D" id="3.30.160.60">
    <property type="entry name" value="Classic Zinc Finger"/>
    <property type="match status" value="2"/>
</dbReference>
<accession>A0ABD2N8N5</accession>
<keyword evidence="7" id="KW-1185">Reference proteome</keyword>
<evidence type="ECO:0000256" key="1">
    <source>
        <dbReference type="ARBA" id="ARBA00022723"/>
    </source>
</evidence>
<dbReference type="PANTHER" id="PTHR33936">
    <property type="entry name" value="PROTEIN CBG17840"/>
    <property type="match status" value="1"/>
</dbReference>
<evidence type="ECO:0000256" key="4">
    <source>
        <dbReference type="PROSITE-ProRule" id="PRU00042"/>
    </source>
</evidence>
<dbReference type="EMBL" id="JABFTP020000083">
    <property type="protein sequence ID" value="KAL3275113.1"/>
    <property type="molecule type" value="Genomic_DNA"/>
</dbReference>
<dbReference type="InterPro" id="IPR013087">
    <property type="entry name" value="Znf_C2H2_type"/>
</dbReference>
<keyword evidence="3" id="KW-0862">Zinc</keyword>
<name>A0ABD2N8N5_9CUCU</name>
<dbReference type="PROSITE" id="PS50157">
    <property type="entry name" value="ZINC_FINGER_C2H2_2"/>
    <property type="match status" value="2"/>
</dbReference>
<dbReference type="AlphaFoldDB" id="A0ABD2N8N5"/>
<comment type="caution">
    <text evidence="6">The sequence shown here is derived from an EMBL/GenBank/DDBJ whole genome shotgun (WGS) entry which is preliminary data.</text>
</comment>
<sequence length="296" mass="34348">MGKTDNDMKECSECKSTFIRQSDLLRHIKRFHPSKAEKLLSGLENKIYPFKCEECDKGFLHKRNLNFHQKSHSTVVNSGVLIRKKCPLCDHVATFKKDFYDHCREVHDILLDVVKMDFANNSDFENWKSEIEKALDSKFVKEYGSTAKMTNYICDQSEYSILENGVEVEGSQTNKVNGFCPAGFRVMHEASGKCSIYFVKTHICNQNRSLIFPNNLLEEHQSPKEKKKESLKVKQQKTNSNEYLEITKSLENQSDNIIELTSTSPIKKKSEKKLVSPRKKSFIIKKKEMIKTFWVL</sequence>
<dbReference type="InterPro" id="IPR052797">
    <property type="entry name" value="RegFact_GeneExpr_CellDeath"/>
</dbReference>
<gene>
    <name evidence="6" type="ORF">HHI36_019884</name>
</gene>
<dbReference type="GO" id="GO:0008270">
    <property type="term" value="F:zinc ion binding"/>
    <property type="evidence" value="ECO:0007669"/>
    <property type="project" value="UniProtKB-KW"/>
</dbReference>
<evidence type="ECO:0000259" key="5">
    <source>
        <dbReference type="PROSITE" id="PS50157"/>
    </source>
</evidence>
<reference evidence="6 7" key="1">
    <citation type="journal article" date="2021" name="BMC Biol.">
        <title>Horizontally acquired antibacterial genes associated with adaptive radiation of ladybird beetles.</title>
        <authorList>
            <person name="Li H.S."/>
            <person name="Tang X.F."/>
            <person name="Huang Y.H."/>
            <person name="Xu Z.Y."/>
            <person name="Chen M.L."/>
            <person name="Du X.Y."/>
            <person name="Qiu B.Y."/>
            <person name="Chen P.T."/>
            <person name="Zhang W."/>
            <person name="Slipinski A."/>
            <person name="Escalona H.E."/>
            <person name="Waterhouse R.M."/>
            <person name="Zwick A."/>
            <person name="Pang H."/>
        </authorList>
    </citation>
    <scope>NUCLEOTIDE SEQUENCE [LARGE SCALE GENOMIC DNA]</scope>
    <source>
        <strain evidence="6">SYSU2018</strain>
    </source>
</reference>
<dbReference type="Proteomes" id="UP001516400">
    <property type="component" value="Unassembled WGS sequence"/>
</dbReference>
<evidence type="ECO:0000256" key="3">
    <source>
        <dbReference type="ARBA" id="ARBA00022833"/>
    </source>
</evidence>
<dbReference type="InterPro" id="IPR036236">
    <property type="entry name" value="Znf_C2H2_sf"/>
</dbReference>
<dbReference type="SUPFAM" id="SSF57667">
    <property type="entry name" value="beta-beta-alpha zinc fingers"/>
    <property type="match status" value="1"/>
</dbReference>
<keyword evidence="1" id="KW-0479">Metal-binding</keyword>
<dbReference type="FunFam" id="3.30.160.60:FF:000065">
    <property type="entry name" value="B-cell CLL/lymphoma 6, member B"/>
    <property type="match status" value="1"/>
</dbReference>
<organism evidence="6 7">
    <name type="scientific">Cryptolaemus montrouzieri</name>
    <dbReference type="NCBI Taxonomy" id="559131"/>
    <lineage>
        <taxon>Eukaryota</taxon>
        <taxon>Metazoa</taxon>
        <taxon>Ecdysozoa</taxon>
        <taxon>Arthropoda</taxon>
        <taxon>Hexapoda</taxon>
        <taxon>Insecta</taxon>
        <taxon>Pterygota</taxon>
        <taxon>Neoptera</taxon>
        <taxon>Endopterygota</taxon>
        <taxon>Coleoptera</taxon>
        <taxon>Polyphaga</taxon>
        <taxon>Cucujiformia</taxon>
        <taxon>Coccinelloidea</taxon>
        <taxon>Coccinellidae</taxon>
        <taxon>Scymninae</taxon>
        <taxon>Scymnini</taxon>
        <taxon>Cryptolaemus</taxon>
    </lineage>
</organism>
<dbReference type="PANTHER" id="PTHR33936:SF24">
    <property type="entry name" value="C2H2-TYPE DOMAIN-CONTAINING PROTEIN"/>
    <property type="match status" value="1"/>
</dbReference>
<proteinExistence type="predicted"/>
<feature type="domain" description="C2H2-type" evidence="5">
    <location>
        <begin position="50"/>
        <end position="73"/>
    </location>
</feature>
<dbReference type="PROSITE" id="PS00028">
    <property type="entry name" value="ZINC_FINGER_C2H2_1"/>
    <property type="match status" value="2"/>
</dbReference>
<evidence type="ECO:0000313" key="7">
    <source>
        <dbReference type="Proteomes" id="UP001516400"/>
    </source>
</evidence>
<dbReference type="SMART" id="SM00355">
    <property type="entry name" value="ZnF_C2H2"/>
    <property type="match status" value="3"/>
</dbReference>
<feature type="domain" description="C2H2-type" evidence="5">
    <location>
        <begin position="9"/>
        <end position="37"/>
    </location>
</feature>
<evidence type="ECO:0000313" key="6">
    <source>
        <dbReference type="EMBL" id="KAL3275113.1"/>
    </source>
</evidence>
<protein>
    <recommendedName>
        <fullName evidence="5">C2H2-type domain-containing protein</fullName>
    </recommendedName>
</protein>
<keyword evidence="2 4" id="KW-0863">Zinc-finger</keyword>